<gene>
    <name evidence="1" type="ORF">AVEN_258944_1</name>
</gene>
<evidence type="ECO:0000313" key="2">
    <source>
        <dbReference type="Proteomes" id="UP000499080"/>
    </source>
</evidence>
<evidence type="ECO:0000313" key="1">
    <source>
        <dbReference type="EMBL" id="GBM02641.1"/>
    </source>
</evidence>
<protein>
    <submittedName>
        <fullName evidence="1">Uncharacterized protein</fullName>
    </submittedName>
</protein>
<comment type="caution">
    <text evidence="1">The sequence shown here is derived from an EMBL/GenBank/DDBJ whole genome shotgun (WGS) entry which is preliminary data.</text>
</comment>
<accession>A0A4Y2CE05</accession>
<keyword evidence="2" id="KW-1185">Reference proteome</keyword>
<name>A0A4Y2CE05_ARAVE</name>
<reference evidence="1 2" key="1">
    <citation type="journal article" date="2019" name="Sci. Rep.">
        <title>Orb-weaving spider Araneus ventricosus genome elucidates the spidroin gene catalogue.</title>
        <authorList>
            <person name="Kono N."/>
            <person name="Nakamura H."/>
            <person name="Ohtoshi R."/>
            <person name="Moran D.A.P."/>
            <person name="Shinohara A."/>
            <person name="Yoshida Y."/>
            <person name="Fujiwara M."/>
            <person name="Mori M."/>
            <person name="Tomita M."/>
            <person name="Arakawa K."/>
        </authorList>
    </citation>
    <scope>NUCLEOTIDE SEQUENCE [LARGE SCALE GENOMIC DNA]</scope>
</reference>
<dbReference type="EMBL" id="BGPR01000182">
    <property type="protein sequence ID" value="GBM02641.1"/>
    <property type="molecule type" value="Genomic_DNA"/>
</dbReference>
<sequence length="85" mass="9347">MFMPVREVKFDEDEHMSWASFTLVIPLMASGGEVIILCPGPLTSSTALVTGPLELKSSKKYGSRTEPAPTQIAKQVAERLPFHFP</sequence>
<proteinExistence type="predicted"/>
<dbReference type="Proteomes" id="UP000499080">
    <property type="component" value="Unassembled WGS sequence"/>
</dbReference>
<dbReference type="AlphaFoldDB" id="A0A4Y2CE05"/>
<organism evidence="1 2">
    <name type="scientific">Araneus ventricosus</name>
    <name type="common">Orbweaver spider</name>
    <name type="synonym">Epeira ventricosa</name>
    <dbReference type="NCBI Taxonomy" id="182803"/>
    <lineage>
        <taxon>Eukaryota</taxon>
        <taxon>Metazoa</taxon>
        <taxon>Ecdysozoa</taxon>
        <taxon>Arthropoda</taxon>
        <taxon>Chelicerata</taxon>
        <taxon>Arachnida</taxon>
        <taxon>Araneae</taxon>
        <taxon>Araneomorphae</taxon>
        <taxon>Entelegynae</taxon>
        <taxon>Araneoidea</taxon>
        <taxon>Araneidae</taxon>
        <taxon>Araneus</taxon>
    </lineage>
</organism>